<proteinExistence type="predicted"/>
<comment type="caution">
    <text evidence="1">The sequence shown here is derived from an EMBL/GenBank/DDBJ whole genome shotgun (WGS) entry which is preliminary data.</text>
</comment>
<protein>
    <submittedName>
        <fullName evidence="1">Uncharacterized protein</fullName>
    </submittedName>
</protein>
<reference evidence="1" key="1">
    <citation type="submission" date="2019-08" db="EMBL/GenBank/DDBJ databases">
        <authorList>
            <person name="Kucharzyk K."/>
            <person name="Murdoch R.W."/>
            <person name="Higgins S."/>
            <person name="Loffler F."/>
        </authorList>
    </citation>
    <scope>NUCLEOTIDE SEQUENCE</scope>
</reference>
<dbReference type="AlphaFoldDB" id="A0A645J4V1"/>
<accession>A0A645J4V1</accession>
<dbReference type="EMBL" id="VSSQ01131678">
    <property type="protein sequence ID" value="MPN58671.1"/>
    <property type="molecule type" value="Genomic_DNA"/>
</dbReference>
<gene>
    <name evidence="1" type="ORF">SDC9_206382</name>
</gene>
<organism evidence="1">
    <name type="scientific">bioreactor metagenome</name>
    <dbReference type="NCBI Taxonomy" id="1076179"/>
    <lineage>
        <taxon>unclassified sequences</taxon>
        <taxon>metagenomes</taxon>
        <taxon>ecological metagenomes</taxon>
    </lineage>
</organism>
<evidence type="ECO:0000313" key="1">
    <source>
        <dbReference type="EMBL" id="MPN58671.1"/>
    </source>
</evidence>
<sequence>MLYDDKDNINAAYNILKSNFKTIIATVNRIYLYQMDALFQVLNIELYDRDILLDSSMLDLINEFSCSNKQNLALCAQKWLKHQDNLSELVGTISYINNHTDHDDKIREKYVYFLEKIRQVNF</sequence>
<name>A0A645J4V1_9ZZZZ</name>